<keyword evidence="5 7" id="KW-1133">Transmembrane helix</keyword>
<sequence length="375" mass="43721">MHQDVKRIQIFDIAKGISIILMIISRFSFVSLYPYLSAFQDAVMVFKMPSFVFISGYLLSDRLRFRPFLESKIDGLLKPLLSFVLSLTILEIIFYVFTADVVTLRGAIGYPTNLLRSFYHGSFDVINVSFWFIGALFLGQLSLKGFLEIRRLKKPLNYIFLVVFFMGVILLDTLKIKFYWTEYIPSFFLYLSLGYGFKQLSTRYFNGTKFFYSNKTVVFPILFLAALFVYPKLNLSTSLDLSGLLFNYHYTLVLSLLGIFTLLFVCRFIEKVPVLSAALVYCSKASFFILAYHIFILQIFTHFFDMETYNPILHTSLVVLNLAMCCLIYKLVRQIKIIRVFFYPLKTLVLNYCEVKIVNSKYLKRFFPAEDTVMN</sequence>
<dbReference type="EMBL" id="CP020918">
    <property type="protein sequence ID" value="AWG22332.1"/>
    <property type="molecule type" value="Genomic_DNA"/>
</dbReference>
<keyword evidence="4 7" id="KW-0812">Transmembrane</keyword>
<evidence type="ECO:0000256" key="3">
    <source>
        <dbReference type="ARBA" id="ARBA00022475"/>
    </source>
</evidence>
<dbReference type="KEGG" id="ffa:FFWV33_12770"/>
<dbReference type="GO" id="GO:0009246">
    <property type="term" value="P:enterobacterial common antigen biosynthetic process"/>
    <property type="evidence" value="ECO:0007669"/>
    <property type="project" value="TreeGrafter"/>
</dbReference>
<accession>A0A2S1LEX5</accession>
<dbReference type="GO" id="GO:0005886">
    <property type="term" value="C:plasma membrane"/>
    <property type="evidence" value="ECO:0007669"/>
    <property type="project" value="UniProtKB-SubCell"/>
</dbReference>
<comment type="subcellular location">
    <subcellularLocation>
        <location evidence="1">Cell membrane</location>
        <topology evidence="1">Multi-pass membrane protein</topology>
    </subcellularLocation>
</comment>
<gene>
    <name evidence="9" type="ORF">FFWV33_12770</name>
</gene>
<comment type="similarity">
    <text evidence="2">Belongs to the acyltransferase 3 family.</text>
</comment>
<evidence type="ECO:0000313" key="9">
    <source>
        <dbReference type="EMBL" id="AWG22332.1"/>
    </source>
</evidence>
<feature type="transmembrane region" description="Helical" evidence="7">
    <location>
        <begin position="118"/>
        <end position="143"/>
    </location>
</feature>
<evidence type="ECO:0000256" key="6">
    <source>
        <dbReference type="ARBA" id="ARBA00023136"/>
    </source>
</evidence>
<keyword evidence="10" id="KW-1185">Reference proteome</keyword>
<keyword evidence="6 7" id="KW-0472">Membrane</keyword>
<dbReference type="RefSeq" id="WP_108741260.1">
    <property type="nucleotide sequence ID" value="NZ_CP020918.1"/>
</dbReference>
<feature type="transmembrane region" description="Helical" evidence="7">
    <location>
        <begin position="312"/>
        <end position="332"/>
    </location>
</feature>
<reference evidence="9 10" key="1">
    <citation type="submission" date="2017-04" db="EMBL/GenBank/DDBJ databases">
        <title>Compelte genome sequence of WV33.</title>
        <authorList>
            <person name="Lee P.C."/>
        </authorList>
    </citation>
    <scope>NUCLEOTIDE SEQUENCE [LARGE SCALE GENOMIC DNA]</scope>
    <source>
        <strain evidence="9 10">WV33</strain>
    </source>
</reference>
<keyword evidence="3" id="KW-1003">Cell membrane</keyword>
<feature type="transmembrane region" description="Helical" evidence="7">
    <location>
        <begin position="281"/>
        <end position="300"/>
    </location>
</feature>
<feature type="transmembrane region" description="Helical" evidence="7">
    <location>
        <begin position="250"/>
        <end position="269"/>
    </location>
</feature>
<evidence type="ECO:0000259" key="8">
    <source>
        <dbReference type="Pfam" id="PF01757"/>
    </source>
</evidence>
<dbReference type="PANTHER" id="PTHR40074:SF2">
    <property type="entry name" value="O-ACETYLTRANSFERASE WECH"/>
    <property type="match status" value="1"/>
</dbReference>
<dbReference type="InterPro" id="IPR002656">
    <property type="entry name" value="Acyl_transf_3_dom"/>
</dbReference>
<dbReference type="GO" id="GO:0016413">
    <property type="term" value="F:O-acetyltransferase activity"/>
    <property type="evidence" value="ECO:0007669"/>
    <property type="project" value="TreeGrafter"/>
</dbReference>
<feature type="transmembrane region" description="Helical" evidence="7">
    <location>
        <begin position="155"/>
        <end position="174"/>
    </location>
</feature>
<dbReference type="AlphaFoldDB" id="A0A2S1LEX5"/>
<evidence type="ECO:0000313" key="10">
    <source>
        <dbReference type="Proteomes" id="UP000244527"/>
    </source>
</evidence>
<name>A0A2S1LEX5_9FLAO</name>
<dbReference type="Proteomes" id="UP000244527">
    <property type="component" value="Chromosome"/>
</dbReference>
<feature type="transmembrane region" description="Helical" evidence="7">
    <location>
        <begin position="80"/>
        <end position="98"/>
    </location>
</feature>
<organism evidence="9 10">
    <name type="scientific">Flavobacterium faecale</name>
    <dbReference type="NCBI Taxonomy" id="1355330"/>
    <lineage>
        <taxon>Bacteria</taxon>
        <taxon>Pseudomonadati</taxon>
        <taxon>Bacteroidota</taxon>
        <taxon>Flavobacteriia</taxon>
        <taxon>Flavobacteriales</taxon>
        <taxon>Flavobacteriaceae</taxon>
        <taxon>Flavobacterium</taxon>
    </lineage>
</organism>
<proteinExistence type="inferred from homology"/>
<dbReference type="PANTHER" id="PTHR40074">
    <property type="entry name" value="O-ACETYLTRANSFERASE WECH"/>
    <property type="match status" value="1"/>
</dbReference>
<evidence type="ECO:0000256" key="5">
    <source>
        <dbReference type="ARBA" id="ARBA00022989"/>
    </source>
</evidence>
<feature type="transmembrane region" description="Helical" evidence="7">
    <location>
        <begin position="180"/>
        <end position="198"/>
    </location>
</feature>
<feature type="transmembrane region" description="Helical" evidence="7">
    <location>
        <begin position="12"/>
        <end position="36"/>
    </location>
</feature>
<dbReference type="OrthoDB" id="9816048at2"/>
<evidence type="ECO:0000256" key="4">
    <source>
        <dbReference type="ARBA" id="ARBA00022692"/>
    </source>
</evidence>
<feature type="transmembrane region" description="Helical" evidence="7">
    <location>
        <begin position="42"/>
        <end position="59"/>
    </location>
</feature>
<dbReference type="Pfam" id="PF01757">
    <property type="entry name" value="Acyl_transf_3"/>
    <property type="match status" value="1"/>
</dbReference>
<feature type="transmembrane region" description="Helical" evidence="7">
    <location>
        <begin position="210"/>
        <end position="230"/>
    </location>
</feature>
<evidence type="ECO:0000256" key="7">
    <source>
        <dbReference type="SAM" id="Phobius"/>
    </source>
</evidence>
<evidence type="ECO:0000256" key="2">
    <source>
        <dbReference type="ARBA" id="ARBA00007400"/>
    </source>
</evidence>
<protein>
    <recommendedName>
        <fullName evidence="8">Acyltransferase 3 domain-containing protein</fullName>
    </recommendedName>
</protein>
<feature type="domain" description="Acyltransferase 3" evidence="8">
    <location>
        <begin position="11"/>
        <end position="329"/>
    </location>
</feature>
<evidence type="ECO:0000256" key="1">
    <source>
        <dbReference type="ARBA" id="ARBA00004651"/>
    </source>
</evidence>